<dbReference type="AlphaFoldDB" id="A0A7H4PN35"/>
<protein>
    <submittedName>
        <fullName evidence="1">Uncharacterized protein</fullName>
    </submittedName>
</protein>
<evidence type="ECO:0000313" key="1">
    <source>
        <dbReference type="EMBL" id="STW79808.1"/>
    </source>
</evidence>
<proteinExistence type="predicted"/>
<evidence type="ECO:0000313" key="2">
    <source>
        <dbReference type="Proteomes" id="UP000254863"/>
    </source>
</evidence>
<reference evidence="1 2" key="1">
    <citation type="submission" date="2018-06" db="EMBL/GenBank/DDBJ databases">
        <authorList>
            <consortium name="Pathogen Informatics"/>
            <person name="Doyle S."/>
        </authorList>
    </citation>
    <scope>NUCLEOTIDE SEQUENCE [LARGE SCALE GENOMIC DNA]</scope>
    <source>
        <strain evidence="1 2">NCTC11685</strain>
    </source>
</reference>
<gene>
    <name evidence="1" type="ORF">NCTC11685_07152</name>
</gene>
<dbReference type="EMBL" id="UGMS01000004">
    <property type="protein sequence ID" value="STW79808.1"/>
    <property type="molecule type" value="Genomic_DNA"/>
</dbReference>
<name>A0A7H4PN35_9ENTR</name>
<organism evidence="1 2">
    <name type="scientific">Klebsiella michiganensis</name>
    <dbReference type="NCBI Taxonomy" id="1134687"/>
    <lineage>
        <taxon>Bacteria</taxon>
        <taxon>Pseudomonadati</taxon>
        <taxon>Pseudomonadota</taxon>
        <taxon>Gammaproteobacteria</taxon>
        <taxon>Enterobacterales</taxon>
        <taxon>Enterobacteriaceae</taxon>
        <taxon>Klebsiella/Raoultella group</taxon>
        <taxon>Klebsiella</taxon>
    </lineage>
</organism>
<comment type="caution">
    <text evidence="1">The sequence shown here is derived from an EMBL/GenBank/DDBJ whole genome shotgun (WGS) entry which is preliminary data.</text>
</comment>
<sequence length="65" mass="7362">MNSENTADKAVDSDTSQTPDQFAYLYRVIGNTLQIAIVLNDRSMFADEIELFFTHCAELVFLDRG</sequence>
<dbReference type="Proteomes" id="UP000254863">
    <property type="component" value="Unassembled WGS sequence"/>
</dbReference>
<accession>A0A7H4PN35</accession>